<gene>
    <name evidence="1" type="ORF">KP509_19G070200</name>
</gene>
<evidence type="ECO:0000313" key="1">
    <source>
        <dbReference type="EMBL" id="KAH7352929.1"/>
    </source>
</evidence>
<sequence length="164" mass="18017">MHPTDPVSSLMVRSLRTAQQSSPSGRATAHNIGELYVSLYTGRIVIPVDCSVLSIRCILVHVAVLRCASALPGAFCTFWRFFRLRGHFILYFGNVSKLCSHFGATLHLLPVSRALNHPIFRYANAIAYIACIVRYPGSHLDVHSGCFPVVFITSPVHSPSGSFC</sequence>
<comment type="caution">
    <text evidence="1">The sequence shown here is derived from an EMBL/GenBank/DDBJ whole genome shotgun (WGS) entry which is preliminary data.</text>
</comment>
<dbReference type="EMBL" id="CM035424">
    <property type="protein sequence ID" value="KAH7352929.1"/>
    <property type="molecule type" value="Genomic_DNA"/>
</dbReference>
<dbReference type="Proteomes" id="UP000825935">
    <property type="component" value="Chromosome 19"/>
</dbReference>
<protein>
    <submittedName>
        <fullName evidence="1">Uncharacterized protein</fullName>
    </submittedName>
</protein>
<keyword evidence="2" id="KW-1185">Reference proteome</keyword>
<reference evidence="1" key="1">
    <citation type="submission" date="2021-08" db="EMBL/GenBank/DDBJ databases">
        <title>WGS assembly of Ceratopteris richardii.</title>
        <authorList>
            <person name="Marchant D.B."/>
            <person name="Chen G."/>
            <person name="Jenkins J."/>
            <person name="Shu S."/>
            <person name="Leebens-Mack J."/>
            <person name="Grimwood J."/>
            <person name="Schmutz J."/>
            <person name="Soltis P."/>
            <person name="Soltis D."/>
            <person name="Chen Z.-H."/>
        </authorList>
    </citation>
    <scope>NUCLEOTIDE SEQUENCE</scope>
    <source>
        <strain evidence="1">Whitten #5841</strain>
        <tissue evidence="1">Leaf</tissue>
    </source>
</reference>
<accession>A0A8T2SM64</accession>
<organism evidence="1 2">
    <name type="scientific">Ceratopteris richardii</name>
    <name type="common">Triangle waterfern</name>
    <dbReference type="NCBI Taxonomy" id="49495"/>
    <lineage>
        <taxon>Eukaryota</taxon>
        <taxon>Viridiplantae</taxon>
        <taxon>Streptophyta</taxon>
        <taxon>Embryophyta</taxon>
        <taxon>Tracheophyta</taxon>
        <taxon>Polypodiopsida</taxon>
        <taxon>Polypodiidae</taxon>
        <taxon>Polypodiales</taxon>
        <taxon>Pteridineae</taxon>
        <taxon>Pteridaceae</taxon>
        <taxon>Parkerioideae</taxon>
        <taxon>Ceratopteris</taxon>
    </lineage>
</organism>
<evidence type="ECO:0000313" key="2">
    <source>
        <dbReference type="Proteomes" id="UP000825935"/>
    </source>
</evidence>
<name>A0A8T2SM64_CERRI</name>
<proteinExistence type="predicted"/>
<dbReference type="AlphaFoldDB" id="A0A8T2SM64"/>